<keyword evidence="1" id="KW-0051">Antiviral defense</keyword>
<dbReference type="NCBIfam" id="NF041116">
    <property type="entry name" value="CBASS_cyclase_a"/>
    <property type="match status" value="1"/>
</dbReference>
<evidence type="ECO:0000313" key="4">
    <source>
        <dbReference type="Proteomes" id="UP001611548"/>
    </source>
</evidence>
<dbReference type="CDD" id="cd05400">
    <property type="entry name" value="NT_2-5OAS_ClassI-CCAase"/>
    <property type="match status" value="1"/>
</dbReference>
<name>A0ABW7UT87_9ACTN</name>
<protein>
    <submittedName>
        <fullName evidence="3">CBASS oligonucleotide cyclase</fullName>
    </submittedName>
</protein>
<proteinExistence type="predicted"/>
<dbReference type="SUPFAM" id="SSF81631">
    <property type="entry name" value="PAP/OAS1 substrate-binding domain"/>
    <property type="match status" value="1"/>
</dbReference>
<dbReference type="InterPro" id="IPR043519">
    <property type="entry name" value="NT_sf"/>
</dbReference>
<dbReference type="InterPro" id="IPR053445">
    <property type="entry name" value="CBASS_cN_synthase"/>
</dbReference>
<dbReference type="Pfam" id="PF18144">
    <property type="entry name" value="SMODS"/>
    <property type="match status" value="1"/>
</dbReference>
<sequence length="332" mass="37213">MAGESYVDHEVLKAFAKNKVNVPKEEAKERRRQVNYLRERLEDYIAAHPDFDLVKLRASGSTAKHTAIRRRGGTGSDADVAAYLRVGGPDIGVSTVLAWLEERCKEVYGKTKVAGDFKPSDHAVGITMRGSGLKIDVVPVLYTGEPDDRGYLVTSGGTKVLTSVTLHLRFIEKRKGEAGDGYRELIRLLKAWIRESKEGDPELRCKSFLIELLVAHLWDVGWNGKPLQVDDYPQAIEQVLSYIVRTGLKTPIVFTDYYTADDVRTTTDPIRVWDPVNPENNVARGYTEFDRQRLVNHAKATLDTLTTAAYATTKSEALDLWRELFGPTFPGE</sequence>
<dbReference type="Gene3D" id="1.10.1410.20">
    <property type="entry name" value="2'-5'-oligoadenylate synthetase 1, domain 2"/>
    <property type="match status" value="1"/>
</dbReference>
<dbReference type="Proteomes" id="UP001611548">
    <property type="component" value="Unassembled WGS sequence"/>
</dbReference>
<gene>
    <name evidence="3" type="ORF">ACH429_11010</name>
</gene>
<evidence type="ECO:0000313" key="3">
    <source>
        <dbReference type="EMBL" id="MFI1964632.1"/>
    </source>
</evidence>
<dbReference type="RefSeq" id="WP_055472686.1">
    <property type="nucleotide sequence ID" value="NZ_JBIRWE010000003.1"/>
</dbReference>
<accession>A0ABW7UT87</accession>
<dbReference type="EMBL" id="JBIRWE010000003">
    <property type="protein sequence ID" value="MFI1964632.1"/>
    <property type="molecule type" value="Genomic_DNA"/>
</dbReference>
<dbReference type="SUPFAM" id="SSF81301">
    <property type="entry name" value="Nucleotidyltransferase"/>
    <property type="match status" value="1"/>
</dbReference>
<organism evidence="3 4">
    <name type="scientific">Streptomyces pathocidini</name>
    <dbReference type="NCBI Taxonomy" id="1650571"/>
    <lineage>
        <taxon>Bacteria</taxon>
        <taxon>Bacillati</taxon>
        <taxon>Actinomycetota</taxon>
        <taxon>Actinomycetes</taxon>
        <taxon>Kitasatosporales</taxon>
        <taxon>Streptomycetaceae</taxon>
        <taxon>Streptomyces</taxon>
    </lineage>
</organism>
<dbReference type="Pfam" id="PF10421">
    <property type="entry name" value="OAS1_C"/>
    <property type="match status" value="1"/>
</dbReference>
<feature type="domain" description="2'-5'-oligoadenylate synthetase 1" evidence="2">
    <location>
        <begin position="166"/>
        <end position="310"/>
    </location>
</feature>
<dbReference type="InterPro" id="IPR018952">
    <property type="entry name" value="2-5-oligoAdlate_synth_1_dom2/C"/>
</dbReference>
<reference evidence="3 4" key="1">
    <citation type="submission" date="2024-10" db="EMBL/GenBank/DDBJ databases">
        <title>The Natural Products Discovery Center: Release of the First 8490 Sequenced Strains for Exploring Actinobacteria Biosynthetic Diversity.</title>
        <authorList>
            <person name="Kalkreuter E."/>
            <person name="Kautsar S.A."/>
            <person name="Yang D."/>
            <person name="Bader C.D."/>
            <person name="Teijaro C.N."/>
            <person name="Fluegel L."/>
            <person name="Davis C.M."/>
            <person name="Simpson J.R."/>
            <person name="Lauterbach L."/>
            <person name="Steele A.D."/>
            <person name="Gui C."/>
            <person name="Meng S."/>
            <person name="Li G."/>
            <person name="Viehrig K."/>
            <person name="Ye F."/>
            <person name="Su P."/>
            <person name="Kiefer A.F."/>
            <person name="Nichols A."/>
            <person name="Cepeda A.J."/>
            <person name="Yan W."/>
            <person name="Fan B."/>
            <person name="Jiang Y."/>
            <person name="Adhikari A."/>
            <person name="Zheng C.-J."/>
            <person name="Schuster L."/>
            <person name="Cowan T.M."/>
            <person name="Smanski M.J."/>
            <person name="Chevrette M.G."/>
            <person name="De Carvalho L.P.S."/>
            <person name="Shen B."/>
        </authorList>
    </citation>
    <scope>NUCLEOTIDE SEQUENCE [LARGE SCALE GENOMIC DNA]</scope>
    <source>
        <strain evidence="3 4">NPDC020327</strain>
    </source>
</reference>
<evidence type="ECO:0000259" key="2">
    <source>
        <dbReference type="Pfam" id="PF10421"/>
    </source>
</evidence>
<keyword evidence="4" id="KW-1185">Reference proteome</keyword>
<dbReference type="InterPro" id="IPR006116">
    <property type="entry name" value="NT_2-5OAS_ClassI-CCAase"/>
</dbReference>
<comment type="caution">
    <text evidence="3">The sequence shown here is derived from an EMBL/GenBank/DDBJ whole genome shotgun (WGS) entry which is preliminary data.</text>
</comment>
<evidence type="ECO:0000256" key="1">
    <source>
        <dbReference type="ARBA" id="ARBA00023118"/>
    </source>
</evidence>